<feature type="region of interest" description="Disordered" evidence="1">
    <location>
        <begin position="48"/>
        <end position="77"/>
    </location>
</feature>
<dbReference type="EMBL" id="JACGWJ010000026">
    <property type="protein sequence ID" value="KAL0313436.1"/>
    <property type="molecule type" value="Genomic_DNA"/>
</dbReference>
<reference evidence="2" key="2">
    <citation type="journal article" date="2024" name="Plant">
        <title>Genomic evolution and insights into agronomic trait innovations of Sesamum species.</title>
        <authorList>
            <person name="Miao H."/>
            <person name="Wang L."/>
            <person name="Qu L."/>
            <person name="Liu H."/>
            <person name="Sun Y."/>
            <person name="Le M."/>
            <person name="Wang Q."/>
            <person name="Wei S."/>
            <person name="Zheng Y."/>
            <person name="Lin W."/>
            <person name="Duan Y."/>
            <person name="Cao H."/>
            <person name="Xiong S."/>
            <person name="Wang X."/>
            <person name="Wei L."/>
            <person name="Li C."/>
            <person name="Ma Q."/>
            <person name="Ju M."/>
            <person name="Zhao R."/>
            <person name="Li G."/>
            <person name="Mu C."/>
            <person name="Tian Q."/>
            <person name="Mei H."/>
            <person name="Zhang T."/>
            <person name="Gao T."/>
            <person name="Zhang H."/>
        </authorList>
    </citation>
    <scope>NUCLEOTIDE SEQUENCE</scope>
    <source>
        <strain evidence="2">G02</strain>
    </source>
</reference>
<organism evidence="2">
    <name type="scientific">Sesamum radiatum</name>
    <name type="common">Black benniseed</name>
    <dbReference type="NCBI Taxonomy" id="300843"/>
    <lineage>
        <taxon>Eukaryota</taxon>
        <taxon>Viridiplantae</taxon>
        <taxon>Streptophyta</taxon>
        <taxon>Embryophyta</taxon>
        <taxon>Tracheophyta</taxon>
        <taxon>Spermatophyta</taxon>
        <taxon>Magnoliopsida</taxon>
        <taxon>eudicotyledons</taxon>
        <taxon>Gunneridae</taxon>
        <taxon>Pentapetalae</taxon>
        <taxon>asterids</taxon>
        <taxon>lamiids</taxon>
        <taxon>Lamiales</taxon>
        <taxon>Pedaliaceae</taxon>
        <taxon>Sesamum</taxon>
    </lineage>
</organism>
<comment type="caution">
    <text evidence="2">The sequence shown here is derived from an EMBL/GenBank/DDBJ whole genome shotgun (WGS) entry which is preliminary data.</text>
</comment>
<gene>
    <name evidence="2" type="ORF">Sradi_5742900</name>
</gene>
<dbReference type="AlphaFoldDB" id="A0AAW2L6H6"/>
<evidence type="ECO:0000313" key="2">
    <source>
        <dbReference type="EMBL" id="KAL0313436.1"/>
    </source>
</evidence>
<dbReference type="AntiFam" id="ANF00034">
    <property type="entry name" value="Antisense to 5.8S rRNA"/>
</dbReference>
<proteinExistence type="predicted"/>
<dbReference type="PANTHER" id="PTHR33205">
    <property type="entry name" value="TRANSMEMBRANE PROTEIN"/>
    <property type="match status" value="1"/>
</dbReference>
<accession>A0AAW2L6H6</accession>
<sequence length="131" mass="14857">MLKLRVIPPDLGSRSEARRLWVQRDAERTTARQTARELRFNHHCRDERRRGIAFGPPRARRTGGHSPRPTVGGGATRCVTPRQTCPGLMASGATCVQRLDGSRDFAIHTKYRISLRSSSMREPRYPLSESF</sequence>
<dbReference type="PANTHER" id="PTHR33205:SF1">
    <property type="entry name" value="TRANSMEMBRANE PROTEIN"/>
    <property type="match status" value="1"/>
</dbReference>
<protein>
    <submittedName>
        <fullName evidence="2">Uncharacterized protein</fullName>
    </submittedName>
</protein>
<name>A0AAW2L6H6_SESRA</name>
<reference evidence="2" key="1">
    <citation type="submission" date="2020-06" db="EMBL/GenBank/DDBJ databases">
        <authorList>
            <person name="Li T."/>
            <person name="Hu X."/>
            <person name="Zhang T."/>
            <person name="Song X."/>
            <person name="Zhang H."/>
            <person name="Dai N."/>
            <person name="Sheng W."/>
            <person name="Hou X."/>
            <person name="Wei L."/>
        </authorList>
    </citation>
    <scope>NUCLEOTIDE SEQUENCE</scope>
    <source>
        <strain evidence="2">G02</strain>
        <tissue evidence="2">Leaf</tissue>
    </source>
</reference>
<evidence type="ECO:0000256" key="1">
    <source>
        <dbReference type="SAM" id="MobiDB-lite"/>
    </source>
</evidence>